<proteinExistence type="predicted"/>
<dbReference type="EMBL" id="JBDXSU010000024">
    <property type="protein sequence ID" value="MFB5192550.1"/>
    <property type="molecule type" value="Genomic_DNA"/>
</dbReference>
<gene>
    <name evidence="1" type="ORF">KKP3000_001755</name>
</gene>
<sequence>MAFEMNIYPERKVMRVAVIGMYKAEDGPEFAAAYAKHVAQINPSESTLVLDASELIATKMDLVPDLSAAFKAYMSTGFKEYITVQPKSAVCRMQLTRAASNVNFPSNFVDSWSPEGV</sequence>
<evidence type="ECO:0008006" key="3">
    <source>
        <dbReference type="Google" id="ProtNLM"/>
    </source>
</evidence>
<dbReference type="RefSeq" id="WP_275474021.1">
    <property type="nucleotide sequence ID" value="NZ_CP162940.1"/>
</dbReference>
<keyword evidence="2" id="KW-1185">Reference proteome</keyword>
<comment type="caution">
    <text evidence="1">The sequence shown here is derived from an EMBL/GenBank/DDBJ whole genome shotgun (WGS) entry which is preliminary data.</text>
</comment>
<evidence type="ECO:0000313" key="2">
    <source>
        <dbReference type="Proteomes" id="UP001579974"/>
    </source>
</evidence>
<evidence type="ECO:0000313" key="1">
    <source>
        <dbReference type="EMBL" id="MFB5192550.1"/>
    </source>
</evidence>
<accession>A0ABV5AKI8</accession>
<reference evidence="1 2" key="1">
    <citation type="journal article" date="2024" name="Int. J. Mol. Sci.">
        <title>Exploration of Alicyclobacillus spp. Genome in Search of Antibiotic Resistance.</title>
        <authorList>
            <person name="Bucka-Kolendo J."/>
            <person name="Kiousi D.E."/>
            <person name="Dekowska A."/>
            <person name="Mikolajczuk-Szczyrba A."/>
            <person name="Karadedos D.M."/>
            <person name="Michael P."/>
            <person name="Galanis A."/>
            <person name="Sokolowska B."/>
        </authorList>
    </citation>
    <scope>NUCLEOTIDE SEQUENCE [LARGE SCALE GENOMIC DNA]</scope>
    <source>
        <strain evidence="1 2">KKP 3000</strain>
    </source>
</reference>
<name>A0ABV5AKI8_9BACL</name>
<protein>
    <recommendedName>
        <fullName evidence="3">STAS domain-containing protein</fullName>
    </recommendedName>
</protein>
<organism evidence="1 2">
    <name type="scientific">Alicyclobacillus fastidiosus</name>
    <dbReference type="NCBI Taxonomy" id="392011"/>
    <lineage>
        <taxon>Bacteria</taxon>
        <taxon>Bacillati</taxon>
        <taxon>Bacillota</taxon>
        <taxon>Bacilli</taxon>
        <taxon>Bacillales</taxon>
        <taxon>Alicyclobacillaceae</taxon>
        <taxon>Alicyclobacillus</taxon>
    </lineage>
</organism>
<dbReference type="Proteomes" id="UP001579974">
    <property type="component" value="Unassembled WGS sequence"/>
</dbReference>